<dbReference type="Proteomes" id="UP001199044">
    <property type="component" value="Unassembled WGS sequence"/>
</dbReference>
<keyword evidence="2" id="KW-0012">Acyltransferase</keyword>
<dbReference type="SUPFAM" id="SSF55729">
    <property type="entry name" value="Acyl-CoA N-acyltransferases (Nat)"/>
    <property type="match status" value="1"/>
</dbReference>
<dbReference type="PANTHER" id="PTHR43877">
    <property type="entry name" value="AMINOALKYLPHOSPHONATE N-ACETYLTRANSFERASE-RELATED-RELATED"/>
    <property type="match status" value="1"/>
</dbReference>
<evidence type="ECO:0000256" key="1">
    <source>
        <dbReference type="ARBA" id="ARBA00022679"/>
    </source>
</evidence>
<dbReference type="EMBL" id="JAIWIU010000101">
    <property type="protein sequence ID" value="MCA2017299.1"/>
    <property type="molecule type" value="Genomic_DNA"/>
</dbReference>
<evidence type="ECO:0000259" key="3">
    <source>
        <dbReference type="PROSITE" id="PS51186"/>
    </source>
</evidence>
<dbReference type="Pfam" id="PF00583">
    <property type="entry name" value="Acetyltransf_1"/>
    <property type="match status" value="1"/>
</dbReference>
<dbReference type="CDD" id="cd04301">
    <property type="entry name" value="NAT_SF"/>
    <property type="match status" value="1"/>
</dbReference>
<organism evidence="4 5">
    <name type="scientific">Vibrio tritonius</name>
    <dbReference type="NCBI Taxonomy" id="1435069"/>
    <lineage>
        <taxon>Bacteria</taxon>
        <taxon>Pseudomonadati</taxon>
        <taxon>Pseudomonadota</taxon>
        <taxon>Gammaproteobacteria</taxon>
        <taxon>Vibrionales</taxon>
        <taxon>Vibrionaceae</taxon>
        <taxon>Vibrio</taxon>
    </lineage>
</organism>
<feature type="domain" description="N-acetyltransferase" evidence="3">
    <location>
        <begin position="1"/>
        <end position="169"/>
    </location>
</feature>
<proteinExistence type="predicted"/>
<keyword evidence="5" id="KW-1185">Reference proteome</keyword>
<comment type="caution">
    <text evidence="4">The sequence shown here is derived from an EMBL/GenBank/DDBJ whole genome shotgun (WGS) entry which is preliminary data.</text>
</comment>
<evidence type="ECO:0000313" key="4">
    <source>
        <dbReference type="EMBL" id="MCA2017299.1"/>
    </source>
</evidence>
<dbReference type="PANTHER" id="PTHR43877:SF2">
    <property type="entry name" value="AMINOALKYLPHOSPHONATE N-ACETYLTRANSFERASE-RELATED"/>
    <property type="match status" value="1"/>
</dbReference>
<dbReference type="InterPro" id="IPR016181">
    <property type="entry name" value="Acyl_CoA_acyltransferase"/>
</dbReference>
<dbReference type="PROSITE" id="PS51186">
    <property type="entry name" value="GNAT"/>
    <property type="match status" value="1"/>
</dbReference>
<reference evidence="5" key="1">
    <citation type="submission" date="2023-07" db="EMBL/GenBank/DDBJ databases">
        <title>Molecular identification of indigenous halophilic bacteria isolated from red sea cost, biodegradation of synthetic dyes and assessment of degraded metabolite toxicity.</title>
        <authorList>
            <person name="Chaieb K."/>
            <person name="Altayb H.N."/>
        </authorList>
    </citation>
    <scope>NUCLEOTIDE SEQUENCE [LARGE SCALE GENOMIC DNA]</scope>
    <source>
        <strain evidence="5">K20</strain>
    </source>
</reference>
<gene>
    <name evidence="4" type="ORF">LDJ79_14340</name>
</gene>
<dbReference type="RefSeq" id="WP_225251050.1">
    <property type="nucleotide sequence ID" value="NZ_JAIWIU010000101.1"/>
</dbReference>
<dbReference type="Gene3D" id="3.40.630.30">
    <property type="match status" value="1"/>
</dbReference>
<name>A0ABS7YS87_9VIBR</name>
<sequence length="169" mass="18583">MQITMIHDLSDINNSLAQLLKDCVASGASVGFIDPVSDNEVNSYWQNVAQGIADQERVLFVALDEGEVLGSVQLALCKKANGRHRGEVEKLMVHRNVRGKGIATQLLNALEQEAMRREQSLLVLDTRVGDVASLLYRKVGYIEAGQIPNYAMSSQGELSATVYFYKLLA</sequence>
<evidence type="ECO:0000313" key="5">
    <source>
        <dbReference type="Proteomes" id="UP001199044"/>
    </source>
</evidence>
<dbReference type="InterPro" id="IPR050832">
    <property type="entry name" value="Bact_Acetyltransf"/>
</dbReference>
<protein>
    <submittedName>
        <fullName evidence="4">GNAT family N-acetyltransferase</fullName>
    </submittedName>
</protein>
<dbReference type="InterPro" id="IPR000182">
    <property type="entry name" value="GNAT_dom"/>
</dbReference>
<evidence type="ECO:0000256" key="2">
    <source>
        <dbReference type="ARBA" id="ARBA00023315"/>
    </source>
</evidence>
<accession>A0ABS7YS87</accession>
<keyword evidence="1" id="KW-0808">Transferase</keyword>